<keyword evidence="1 6" id="KW-0540">Nuclease</keyword>
<dbReference type="AlphaFoldDB" id="A0A0G0LFY2"/>
<dbReference type="Pfam" id="PF03852">
    <property type="entry name" value="Vsr"/>
    <property type="match status" value="1"/>
</dbReference>
<dbReference type="InterPro" id="IPR004603">
    <property type="entry name" value="DNA_mismatch_endonuc_vsr"/>
</dbReference>
<evidence type="ECO:0000256" key="1">
    <source>
        <dbReference type="ARBA" id="ARBA00022722"/>
    </source>
</evidence>
<dbReference type="EC" id="3.1.-.-" evidence="6"/>
<dbReference type="EMBL" id="LBVP01000004">
    <property type="protein sequence ID" value="KKQ89977.1"/>
    <property type="molecule type" value="Genomic_DNA"/>
</dbReference>
<reference evidence="7 8" key="1">
    <citation type="journal article" date="2015" name="Nature">
        <title>rRNA introns, odd ribosomes, and small enigmatic genomes across a large radiation of phyla.</title>
        <authorList>
            <person name="Brown C.T."/>
            <person name="Hug L.A."/>
            <person name="Thomas B.C."/>
            <person name="Sharon I."/>
            <person name="Castelle C.J."/>
            <person name="Singh A."/>
            <person name="Wilkins M.J."/>
            <person name="Williams K.H."/>
            <person name="Banfield J.F."/>
        </authorList>
    </citation>
    <scope>NUCLEOTIDE SEQUENCE [LARGE SCALE GENOMIC DNA]</scope>
</reference>
<evidence type="ECO:0000256" key="6">
    <source>
        <dbReference type="PIRNR" id="PIRNR018267"/>
    </source>
</evidence>
<evidence type="ECO:0000256" key="2">
    <source>
        <dbReference type="ARBA" id="ARBA00022759"/>
    </source>
</evidence>
<evidence type="ECO:0000256" key="5">
    <source>
        <dbReference type="ARBA" id="ARBA00023204"/>
    </source>
</evidence>
<dbReference type="SUPFAM" id="SSF52980">
    <property type="entry name" value="Restriction endonuclease-like"/>
    <property type="match status" value="1"/>
</dbReference>
<name>A0A0G0LFY2_9BACT</name>
<organism evidence="7 8">
    <name type="scientific">Candidatus Curtissbacteria bacterium GW2011_GWC2_38_9</name>
    <dbReference type="NCBI Taxonomy" id="1618414"/>
    <lineage>
        <taxon>Bacteria</taxon>
        <taxon>Candidatus Curtissiibacteriota</taxon>
    </lineage>
</organism>
<comment type="function">
    <text evidence="6">May nick specific sequences that contain T:G mispairs resulting from m5C-deamination.</text>
</comment>
<dbReference type="NCBIfam" id="TIGR00632">
    <property type="entry name" value="vsr"/>
    <property type="match status" value="1"/>
</dbReference>
<proteinExistence type="inferred from homology"/>
<accession>A0A0G0LFY2</accession>
<dbReference type="GO" id="GO:0016787">
    <property type="term" value="F:hydrolase activity"/>
    <property type="evidence" value="ECO:0007669"/>
    <property type="project" value="UniProtKB-KW"/>
</dbReference>
<evidence type="ECO:0000313" key="8">
    <source>
        <dbReference type="Proteomes" id="UP000034893"/>
    </source>
</evidence>
<protein>
    <recommendedName>
        <fullName evidence="6">Very short patch repair endonuclease</fullName>
        <ecNumber evidence="6">3.1.-.-</ecNumber>
    </recommendedName>
</protein>
<keyword evidence="3 6" id="KW-0227">DNA damage</keyword>
<evidence type="ECO:0000256" key="3">
    <source>
        <dbReference type="ARBA" id="ARBA00022763"/>
    </source>
</evidence>
<dbReference type="GO" id="GO:0006298">
    <property type="term" value="P:mismatch repair"/>
    <property type="evidence" value="ECO:0007669"/>
    <property type="project" value="UniProtKB-UniRule"/>
</dbReference>
<gene>
    <name evidence="7" type="ORF">UT12_C0004G0007</name>
</gene>
<dbReference type="GO" id="GO:0004519">
    <property type="term" value="F:endonuclease activity"/>
    <property type="evidence" value="ECO:0007669"/>
    <property type="project" value="UniProtKB-KW"/>
</dbReference>
<keyword evidence="4 6" id="KW-0378">Hydrolase</keyword>
<comment type="caution">
    <text evidence="7">The sequence shown here is derived from an EMBL/GenBank/DDBJ whole genome shotgun (WGS) entry which is preliminary data.</text>
</comment>
<dbReference type="Gene3D" id="3.40.960.10">
    <property type="entry name" value="VSR Endonuclease"/>
    <property type="match status" value="1"/>
</dbReference>
<evidence type="ECO:0000313" key="7">
    <source>
        <dbReference type="EMBL" id="KKQ89977.1"/>
    </source>
</evidence>
<dbReference type="PIRSF" id="PIRSF018267">
    <property type="entry name" value="VSR_endonuc"/>
    <property type="match status" value="1"/>
</dbReference>
<keyword evidence="2 6" id="KW-0255">Endonuclease</keyword>
<sequence length="137" mass="16606">MDVLTPQQRSFNMSRILSRDTSPEIQLRKLLFINNIRGYRLNYKLTGKPDVVFTRKKVAIFIDGCFWHKCKHHFVAPKTNKNFWLPKIRRNLIRDREVNRSLKKEGWSVLRIWEHEFNVSKNVQPAKKIMYQLQKFF</sequence>
<evidence type="ECO:0000256" key="4">
    <source>
        <dbReference type="ARBA" id="ARBA00022801"/>
    </source>
</evidence>
<dbReference type="Proteomes" id="UP000034893">
    <property type="component" value="Unassembled WGS sequence"/>
</dbReference>
<keyword evidence="5 6" id="KW-0234">DNA repair</keyword>
<dbReference type="InterPro" id="IPR011335">
    <property type="entry name" value="Restrct_endonuc-II-like"/>
</dbReference>
<comment type="similarity">
    <text evidence="6">Belongs to the vsr family.</text>
</comment>
<dbReference type="CDD" id="cd00221">
    <property type="entry name" value="Vsr"/>
    <property type="match status" value="1"/>
</dbReference>